<sequence>MMSTLSLSRRQFMGIAGGLAGAVALASLDFDAPAQINTPRIDAGDFKHEQREVDVLVIGGGMAGLFAAVKAHDAGAKVLMVSKGRVGSSGLTPFAKGIFSYDKKNAKVSIDDFVARVSESAIQTNNPVFTRQLAEHSYDRVQELKSWGFFDSPIYHESFMRPINERRIAVDERIMITHLLKEDGRIVGASGFMLDEERIIHYLAKSVVLCTGSGGFKPNGFPVSDLTHDGTIMAYKAGAKVTGKEWNDGHPGSAKNSGSSYDNWHGQVEEKPSTTEVTVNHHLGVDLNYQAYTQGGPVVMGPPGPGQDESPPAENGGPYVPEAFRHTEPPPPPQQGGLRGLFAGPPNAGPPGMGGEQVGGSSAGMAIHKSEGLVPVNEQGLSTLPGLYAAGDALGSYMSGGIYTQIGGSLAGSAVQGAIAGEAAARESLKLKGNVTVSSAQIEKVTTEILAPLKRERGYSPAWVTQVLQGVMIPNFVLYIKKERMMLGALAYVEELREHHVPMLLADDLHALRLAHETENMIITAEMKLKASLMRKESRCSHYRLDCPDIDYENWQAWINIWQDDKGQMQLEKQPFDMWPDFVSA</sequence>
<dbReference type="PANTHER" id="PTHR11632">
    <property type="entry name" value="SUCCINATE DEHYDROGENASE 2 FLAVOPROTEIN SUBUNIT"/>
    <property type="match status" value="1"/>
</dbReference>
<keyword evidence="1" id="KW-0285">Flavoprotein</keyword>
<dbReference type="InterPro" id="IPR003953">
    <property type="entry name" value="FAD-dep_OxRdtase_2_FAD-bd"/>
</dbReference>
<dbReference type="PANTHER" id="PTHR11632:SF73">
    <property type="entry name" value="BLR3196 PROTEIN"/>
    <property type="match status" value="1"/>
</dbReference>
<dbReference type="Pfam" id="PF02910">
    <property type="entry name" value="Succ_DH_flav_C"/>
    <property type="match status" value="1"/>
</dbReference>
<proteinExistence type="predicted"/>
<dbReference type="GO" id="GO:0050660">
    <property type="term" value="F:flavin adenine dinucleotide binding"/>
    <property type="evidence" value="ECO:0007669"/>
    <property type="project" value="TreeGrafter"/>
</dbReference>
<evidence type="ECO:0000256" key="2">
    <source>
        <dbReference type="ARBA" id="ARBA00023002"/>
    </source>
</evidence>
<dbReference type="EMBL" id="CP022188">
    <property type="protein sequence ID" value="AWI80642.1"/>
    <property type="molecule type" value="Genomic_DNA"/>
</dbReference>
<dbReference type="GO" id="GO:0009061">
    <property type="term" value="P:anaerobic respiration"/>
    <property type="evidence" value="ECO:0007669"/>
    <property type="project" value="TreeGrafter"/>
</dbReference>
<dbReference type="Proteomes" id="UP000244902">
    <property type="component" value="Chromosome"/>
</dbReference>
<dbReference type="InterPro" id="IPR036188">
    <property type="entry name" value="FAD/NAD-bd_sf"/>
</dbReference>
<dbReference type="SUPFAM" id="SSF51905">
    <property type="entry name" value="FAD/NAD(P)-binding domain"/>
    <property type="match status" value="1"/>
</dbReference>
<feature type="domain" description="FAD-dependent oxidoreductase 2 FAD-binding" evidence="4">
    <location>
        <begin position="54"/>
        <end position="149"/>
    </location>
</feature>
<feature type="domain" description="Fumarate reductase/succinate dehydrogenase flavoprotein-like C-terminal" evidence="5">
    <location>
        <begin position="511"/>
        <end position="578"/>
    </location>
</feature>
<dbReference type="Pfam" id="PF00890">
    <property type="entry name" value="FAD_binding_2"/>
    <property type="match status" value="1"/>
</dbReference>
<dbReference type="GO" id="GO:0000104">
    <property type="term" value="F:succinate dehydrogenase activity"/>
    <property type="evidence" value="ECO:0007669"/>
    <property type="project" value="TreeGrafter"/>
</dbReference>
<gene>
    <name evidence="6" type="ORF">CEW87_15460</name>
</gene>
<dbReference type="InterPro" id="IPR037099">
    <property type="entry name" value="Fum_R/Succ_DH_flav-like_C_sf"/>
</dbReference>
<evidence type="ECO:0000256" key="3">
    <source>
        <dbReference type="SAM" id="MobiDB-lite"/>
    </source>
</evidence>
<accession>A0A2U8H3Y6</accession>
<keyword evidence="2" id="KW-0560">Oxidoreductase</keyword>
<reference evidence="6 7" key="1">
    <citation type="submission" date="2017-06" db="EMBL/GenBank/DDBJ databases">
        <title>Azoarcus sp. TSNA42 complete genome sequence.</title>
        <authorList>
            <person name="Woo J.-H."/>
            <person name="Kim H.-S."/>
        </authorList>
    </citation>
    <scope>NUCLEOTIDE SEQUENCE [LARGE SCALE GENOMIC DNA]</scope>
    <source>
        <strain evidence="6 7">TSNA42</strain>
    </source>
</reference>
<dbReference type="OrthoDB" id="9806724at2"/>
<name>A0A2U8H3Y6_9RHOO</name>
<evidence type="ECO:0000259" key="4">
    <source>
        <dbReference type="Pfam" id="PF00890"/>
    </source>
</evidence>
<dbReference type="PRINTS" id="PR00411">
    <property type="entry name" value="PNDRDTASEI"/>
</dbReference>
<dbReference type="GO" id="GO:0005886">
    <property type="term" value="C:plasma membrane"/>
    <property type="evidence" value="ECO:0007669"/>
    <property type="project" value="TreeGrafter"/>
</dbReference>
<feature type="region of interest" description="Disordered" evidence="3">
    <location>
        <begin position="247"/>
        <end position="266"/>
    </location>
</feature>
<evidence type="ECO:0000256" key="1">
    <source>
        <dbReference type="ARBA" id="ARBA00022630"/>
    </source>
</evidence>
<organism evidence="6 7">
    <name type="scientific">Parazoarcus communis</name>
    <dbReference type="NCBI Taxonomy" id="41977"/>
    <lineage>
        <taxon>Bacteria</taxon>
        <taxon>Pseudomonadati</taxon>
        <taxon>Pseudomonadota</taxon>
        <taxon>Betaproteobacteria</taxon>
        <taxon>Rhodocyclales</taxon>
        <taxon>Zoogloeaceae</taxon>
        <taxon>Parazoarcus</taxon>
    </lineage>
</organism>
<dbReference type="InterPro" id="IPR015939">
    <property type="entry name" value="Fum_Rdtase/Succ_DH_flav-like_C"/>
</dbReference>
<dbReference type="PIRSF" id="PIRSF000171">
    <property type="entry name" value="SDHA_APRA_LASPO"/>
    <property type="match status" value="1"/>
</dbReference>
<dbReference type="PRINTS" id="PR00368">
    <property type="entry name" value="FADPNR"/>
</dbReference>
<feature type="region of interest" description="Disordered" evidence="3">
    <location>
        <begin position="296"/>
        <end position="334"/>
    </location>
</feature>
<dbReference type="Gene3D" id="3.50.50.60">
    <property type="entry name" value="FAD/NAD(P)-binding domain"/>
    <property type="match status" value="2"/>
</dbReference>
<dbReference type="SUPFAM" id="SSF46977">
    <property type="entry name" value="Succinate dehydrogenase/fumarate reductase flavoprotein C-terminal domain"/>
    <property type="match status" value="1"/>
</dbReference>
<evidence type="ECO:0000259" key="5">
    <source>
        <dbReference type="Pfam" id="PF02910"/>
    </source>
</evidence>
<dbReference type="GO" id="GO:0009055">
    <property type="term" value="F:electron transfer activity"/>
    <property type="evidence" value="ECO:0007669"/>
    <property type="project" value="TreeGrafter"/>
</dbReference>
<dbReference type="InterPro" id="IPR006311">
    <property type="entry name" value="TAT_signal"/>
</dbReference>
<evidence type="ECO:0000313" key="7">
    <source>
        <dbReference type="Proteomes" id="UP000244902"/>
    </source>
</evidence>
<dbReference type="AlphaFoldDB" id="A0A2U8H3Y6"/>
<evidence type="ECO:0000313" key="6">
    <source>
        <dbReference type="EMBL" id="AWI80642.1"/>
    </source>
</evidence>
<dbReference type="InterPro" id="IPR030664">
    <property type="entry name" value="SdhA/FrdA/AprA"/>
</dbReference>
<dbReference type="PROSITE" id="PS51318">
    <property type="entry name" value="TAT"/>
    <property type="match status" value="1"/>
</dbReference>
<protein>
    <submittedName>
        <fullName evidence="6">Succinate dehydrogenase/fumarate reductase flavoprotein subunit</fullName>
    </submittedName>
</protein>